<protein>
    <recommendedName>
        <fullName evidence="4">Cell surface protein</fullName>
    </recommendedName>
</protein>
<feature type="compositionally biased region" description="Basic and acidic residues" evidence="1">
    <location>
        <begin position="7"/>
        <end position="21"/>
    </location>
</feature>
<name>A0A167VB00_9HYPO</name>
<gene>
    <name evidence="2" type="ORF">SPI_03957</name>
</gene>
<feature type="compositionally biased region" description="Gly residues" evidence="1">
    <location>
        <begin position="154"/>
        <end position="190"/>
    </location>
</feature>
<feature type="region of interest" description="Disordered" evidence="1">
    <location>
        <begin position="1"/>
        <end position="325"/>
    </location>
</feature>
<feature type="compositionally biased region" description="Gly residues" evidence="1">
    <location>
        <begin position="199"/>
        <end position="213"/>
    </location>
</feature>
<feature type="compositionally biased region" description="Low complexity" evidence="1">
    <location>
        <begin position="25"/>
        <end position="48"/>
    </location>
</feature>
<feature type="compositionally biased region" description="Gly residues" evidence="1">
    <location>
        <begin position="258"/>
        <end position="268"/>
    </location>
</feature>
<evidence type="ECO:0000313" key="3">
    <source>
        <dbReference type="Proteomes" id="UP000076874"/>
    </source>
</evidence>
<accession>A0A167VB00</accession>
<evidence type="ECO:0008006" key="4">
    <source>
        <dbReference type="Google" id="ProtNLM"/>
    </source>
</evidence>
<keyword evidence="3" id="KW-1185">Reference proteome</keyword>
<organism evidence="2 3">
    <name type="scientific">Niveomyces insectorum RCEF 264</name>
    <dbReference type="NCBI Taxonomy" id="1081102"/>
    <lineage>
        <taxon>Eukaryota</taxon>
        <taxon>Fungi</taxon>
        <taxon>Dikarya</taxon>
        <taxon>Ascomycota</taxon>
        <taxon>Pezizomycotina</taxon>
        <taxon>Sordariomycetes</taxon>
        <taxon>Hypocreomycetidae</taxon>
        <taxon>Hypocreales</taxon>
        <taxon>Cordycipitaceae</taxon>
        <taxon>Niveomyces</taxon>
    </lineage>
</organism>
<feature type="compositionally biased region" description="Gly residues" evidence="1">
    <location>
        <begin position="59"/>
        <end position="68"/>
    </location>
</feature>
<dbReference type="Proteomes" id="UP000076874">
    <property type="component" value="Unassembled WGS sequence"/>
</dbReference>
<reference evidence="2 3" key="1">
    <citation type="journal article" date="2016" name="Genome Biol. Evol.">
        <title>Divergent and convergent evolution of fungal pathogenicity.</title>
        <authorList>
            <person name="Shang Y."/>
            <person name="Xiao G."/>
            <person name="Zheng P."/>
            <person name="Cen K."/>
            <person name="Zhan S."/>
            <person name="Wang C."/>
        </authorList>
    </citation>
    <scope>NUCLEOTIDE SEQUENCE [LARGE SCALE GENOMIC DNA]</scope>
    <source>
        <strain evidence="2 3">RCEF 264</strain>
    </source>
</reference>
<dbReference type="EMBL" id="AZHD01000006">
    <property type="protein sequence ID" value="OAA62417.1"/>
    <property type="molecule type" value="Genomic_DNA"/>
</dbReference>
<evidence type="ECO:0000313" key="2">
    <source>
        <dbReference type="EMBL" id="OAA62417.1"/>
    </source>
</evidence>
<comment type="caution">
    <text evidence="2">The sequence shown here is derived from an EMBL/GenBank/DDBJ whole genome shotgun (WGS) entry which is preliminary data.</text>
</comment>
<feature type="compositionally biased region" description="Low complexity" evidence="1">
    <location>
        <begin position="100"/>
        <end position="111"/>
    </location>
</feature>
<feature type="compositionally biased region" description="Gly residues" evidence="1">
    <location>
        <begin position="89"/>
        <end position="99"/>
    </location>
</feature>
<dbReference type="AlphaFoldDB" id="A0A167VB00"/>
<sequence>MSSIVNKIKDAVNPEKAHGGDAQHGNTGSTGSNTGTGDDYSSGAYGSSRTGAGRQNVGPQGGSSGLAGSGIRAEDAGMPQQQQKQGRTGRSGAGAGAGSTGDDYTYGGTSAPGSDLNDPYSTGGGGGGGAQSARTTGQSGFDPTYGSSGRTAGTQGGVGGGGGGGGGYDPTYSGGSGSRGAGSYHGGEAGPGTTTGAATGIGGGAAGAGGYSGTGRASSGTTGPASNTAGPHSSDWMNKVDPRVDSDLDGSQRVGGNPLAGGRGGSGGNYPSTYDSMRDPKDAAQVPPSVMAEHLGDPSAEYNNALYDRARRNSSATHQESFRGI</sequence>
<feature type="compositionally biased region" description="Low complexity" evidence="1">
    <location>
        <begin position="214"/>
        <end position="223"/>
    </location>
</feature>
<feature type="compositionally biased region" description="Polar residues" evidence="1">
    <location>
        <begin position="132"/>
        <end position="147"/>
    </location>
</feature>
<evidence type="ECO:0000256" key="1">
    <source>
        <dbReference type="SAM" id="MobiDB-lite"/>
    </source>
</evidence>
<proteinExistence type="predicted"/>
<dbReference type="OrthoDB" id="2590867at2759"/>